<sequence length="171" mass="17946">MASEAKTAAPRRFLFALALCGLLCTAAHAYTDAPSTPGISGPPAQSVGVRHAASWTQLQALAGKRVSDPAAARVLGPPLSRALDGRYKAFTASMSEDKPLRVEGSGLIGEGVVPDSLGYRGSFFIFGKNGAVFAALKSGRHGTTIERFGSLEVLKDPTLLHAYQEFIGIDE</sequence>
<reference evidence="2" key="1">
    <citation type="submission" date="2021-01" db="EMBL/GenBank/DDBJ databases">
        <title>Genome sequence of strain Noviherbaspirillum sp. DKR-6.</title>
        <authorList>
            <person name="Chaudhary D.K."/>
        </authorList>
    </citation>
    <scope>NUCLEOTIDE SEQUENCE</scope>
    <source>
        <strain evidence="2">DKR-6</strain>
    </source>
</reference>
<protein>
    <submittedName>
        <fullName evidence="2">Uncharacterized protein</fullName>
    </submittedName>
</protein>
<feature type="chain" id="PRO_5037414133" evidence="1">
    <location>
        <begin position="30"/>
        <end position="171"/>
    </location>
</feature>
<keyword evidence="1" id="KW-0732">Signal</keyword>
<evidence type="ECO:0000313" key="2">
    <source>
        <dbReference type="EMBL" id="MBK4737784.1"/>
    </source>
</evidence>
<dbReference type="Proteomes" id="UP000622890">
    <property type="component" value="Unassembled WGS sequence"/>
</dbReference>
<evidence type="ECO:0000313" key="3">
    <source>
        <dbReference type="Proteomes" id="UP000622890"/>
    </source>
</evidence>
<organism evidence="2 3">
    <name type="scientific">Noviherbaspirillum pedocola</name>
    <dbReference type="NCBI Taxonomy" id="2801341"/>
    <lineage>
        <taxon>Bacteria</taxon>
        <taxon>Pseudomonadati</taxon>
        <taxon>Pseudomonadota</taxon>
        <taxon>Betaproteobacteria</taxon>
        <taxon>Burkholderiales</taxon>
        <taxon>Oxalobacteraceae</taxon>
        <taxon>Noviherbaspirillum</taxon>
    </lineage>
</organism>
<feature type="signal peptide" evidence="1">
    <location>
        <begin position="1"/>
        <end position="29"/>
    </location>
</feature>
<gene>
    <name evidence="2" type="ORF">JJB74_24450</name>
</gene>
<comment type="caution">
    <text evidence="2">The sequence shown here is derived from an EMBL/GenBank/DDBJ whole genome shotgun (WGS) entry which is preliminary data.</text>
</comment>
<dbReference type="RefSeq" id="WP_200596361.1">
    <property type="nucleotide sequence ID" value="NZ_JAEPBG010000014.1"/>
</dbReference>
<keyword evidence="3" id="KW-1185">Reference proteome</keyword>
<dbReference type="EMBL" id="JAEPBG010000014">
    <property type="protein sequence ID" value="MBK4737784.1"/>
    <property type="molecule type" value="Genomic_DNA"/>
</dbReference>
<proteinExistence type="predicted"/>
<evidence type="ECO:0000256" key="1">
    <source>
        <dbReference type="SAM" id="SignalP"/>
    </source>
</evidence>
<name>A0A934W9X8_9BURK</name>
<accession>A0A934W9X8</accession>
<dbReference type="AlphaFoldDB" id="A0A934W9X8"/>